<dbReference type="Gramene" id="Vigun05g175000.1.v1.2">
    <property type="protein sequence ID" value="Vigun05g175000.1.v1.2"/>
    <property type="gene ID" value="Vigun05g175000.v1.2"/>
</dbReference>
<dbReference type="PANTHER" id="PTHR31900">
    <property type="entry name" value="F-BOX/RNI SUPERFAMILY PROTEIN-RELATED"/>
    <property type="match status" value="1"/>
</dbReference>
<evidence type="ECO:0000313" key="3">
    <source>
        <dbReference type="EMBL" id="QCE10977.1"/>
    </source>
</evidence>
<dbReference type="SUPFAM" id="SSF81383">
    <property type="entry name" value="F-box domain"/>
    <property type="match status" value="1"/>
</dbReference>
<dbReference type="Pfam" id="PF08387">
    <property type="entry name" value="FBD"/>
    <property type="match status" value="1"/>
</dbReference>
<reference evidence="3 4" key="1">
    <citation type="submission" date="2019-04" db="EMBL/GenBank/DDBJ databases">
        <title>An improved genome assembly and genetic linkage map for asparagus bean, Vigna unguiculata ssp. sesquipedialis.</title>
        <authorList>
            <person name="Xia Q."/>
            <person name="Zhang R."/>
            <person name="Dong Y."/>
        </authorList>
    </citation>
    <scope>NUCLEOTIDE SEQUENCE [LARGE SCALE GENOMIC DNA]</scope>
    <source>
        <tissue evidence="3">Leaf</tissue>
    </source>
</reference>
<accession>A0A4D6NGA1</accession>
<dbReference type="InterPro" id="IPR053781">
    <property type="entry name" value="F-box_AtFBL13-like"/>
</dbReference>
<protein>
    <submittedName>
        <fullName evidence="3">Uncharacterized protein</fullName>
    </submittedName>
</protein>
<name>A0A4D6NGA1_VIGUN</name>
<dbReference type="Gramene" id="Vigun05g175000.2.v1.2">
    <property type="protein sequence ID" value="Vigun05g175000.2.v1.2"/>
    <property type="gene ID" value="Vigun05g175000.v1.2"/>
</dbReference>
<evidence type="ECO:0000313" key="4">
    <source>
        <dbReference type="Proteomes" id="UP000501690"/>
    </source>
</evidence>
<gene>
    <name evidence="3" type="ORF">DEO72_LG10g2210</name>
</gene>
<dbReference type="AlphaFoldDB" id="A0A4D6NGA1"/>
<sequence>MDSSNSSSKKKKCEEDEDMISNLPDVIISRILSFLLTKEAVCTCVLSKRWMNMWTTITKLRFIDRKLYYRTYISRTHFLNSVYRVLLHLDAKSIEGFSLSLTKDYDSYHINQWISAVLSRGVKELFIESNRKLDIFLHSLWKSQSLEKLVLDMNVCAVRLHMNGCAVKVPHLVYLSSLTVLELSGVTVVCPPSNESKNMCLNFPLLRVHRATNCIWLNVKVVSFEVPLLEVLSISHTRAFKSVDSQTVIKFCAPRLTKFSYSGFIAPIPDTVLLDLDLSTARIASANIDPWEFVRESTENTGSFAFELLKQFNNNVECLKFERSKVLAVAHDEFPAFGMLTRLEMGNVTGDILLIFLRNSPFLKTLDIQELLGFGEEHCNPENVPYCFISNLEVMKFGKLKGVEDELRFAKFALEHARVLKRVSFCHHWELRKSIFGKVKKKILSFKRSVSSPIIEFL</sequence>
<proteinExistence type="predicted"/>
<dbReference type="EMBL" id="CP039354">
    <property type="protein sequence ID" value="QCE10977.1"/>
    <property type="molecule type" value="Genomic_DNA"/>
</dbReference>
<dbReference type="SUPFAM" id="SSF52047">
    <property type="entry name" value="RNI-like"/>
    <property type="match status" value="1"/>
</dbReference>
<dbReference type="CDD" id="cd22160">
    <property type="entry name" value="F-box_AtFBL13-like"/>
    <property type="match status" value="1"/>
</dbReference>
<dbReference type="Proteomes" id="UP000501690">
    <property type="component" value="Linkage Group LG10"/>
</dbReference>
<organism evidence="3 4">
    <name type="scientific">Vigna unguiculata</name>
    <name type="common">Cowpea</name>
    <dbReference type="NCBI Taxonomy" id="3917"/>
    <lineage>
        <taxon>Eukaryota</taxon>
        <taxon>Viridiplantae</taxon>
        <taxon>Streptophyta</taxon>
        <taxon>Embryophyta</taxon>
        <taxon>Tracheophyta</taxon>
        <taxon>Spermatophyta</taxon>
        <taxon>Magnoliopsida</taxon>
        <taxon>eudicotyledons</taxon>
        <taxon>Gunneridae</taxon>
        <taxon>Pentapetalae</taxon>
        <taxon>rosids</taxon>
        <taxon>fabids</taxon>
        <taxon>Fabales</taxon>
        <taxon>Fabaceae</taxon>
        <taxon>Papilionoideae</taxon>
        <taxon>50 kb inversion clade</taxon>
        <taxon>NPAAA clade</taxon>
        <taxon>indigoferoid/millettioid clade</taxon>
        <taxon>Phaseoleae</taxon>
        <taxon>Vigna</taxon>
    </lineage>
</organism>
<dbReference type="Gene3D" id="3.80.10.10">
    <property type="entry name" value="Ribonuclease Inhibitor"/>
    <property type="match status" value="1"/>
</dbReference>
<dbReference type="Pfam" id="PF00646">
    <property type="entry name" value="F-box"/>
    <property type="match status" value="1"/>
</dbReference>
<dbReference type="OrthoDB" id="1414185at2759"/>
<dbReference type="InterPro" id="IPR032675">
    <property type="entry name" value="LRR_dom_sf"/>
</dbReference>
<dbReference type="InterPro" id="IPR001810">
    <property type="entry name" value="F-box_dom"/>
</dbReference>
<dbReference type="PANTHER" id="PTHR31900:SF32">
    <property type="entry name" value="F-BOX_RNI_FBD-LIKE DOMAIN PROTEIN"/>
    <property type="match status" value="1"/>
</dbReference>
<evidence type="ECO:0000259" key="2">
    <source>
        <dbReference type="Pfam" id="PF08387"/>
    </source>
</evidence>
<keyword evidence="4" id="KW-1185">Reference proteome</keyword>
<dbReference type="InterPro" id="IPR050232">
    <property type="entry name" value="FBL13/AtMIF1-like"/>
</dbReference>
<feature type="domain" description="F-box" evidence="1">
    <location>
        <begin position="20"/>
        <end position="56"/>
    </location>
</feature>
<evidence type="ECO:0000259" key="1">
    <source>
        <dbReference type="Pfam" id="PF00646"/>
    </source>
</evidence>
<feature type="domain" description="FBD" evidence="2">
    <location>
        <begin position="381"/>
        <end position="425"/>
    </location>
</feature>
<dbReference type="InterPro" id="IPR006566">
    <property type="entry name" value="FBD"/>
</dbReference>
<dbReference type="InterPro" id="IPR036047">
    <property type="entry name" value="F-box-like_dom_sf"/>
</dbReference>